<name>A0ABV8HU57_9ACTN</name>
<comment type="caution">
    <text evidence="2">The sequence shown here is derived from an EMBL/GenBank/DDBJ whole genome shotgun (WGS) entry which is preliminary data.</text>
</comment>
<gene>
    <name evidence="2" type="ORF">ACFO3J_24775</name>
</gene>
<organism evidence="2 3">
    <name type="scientific">Streptomyces polygonati</name>
    <dbReference type="NCBI Taxonomy" id="1617087"/>
    <lineage>
        <taxon>Bacteria</taxon>
        <taxon>Bacillati</taxon>
        <taxon>Actinomycetota</taxon>
        <taxon>Actinomycetes</taxon>
        <taxon>Kitasatosporales</taxon>
        <taxon>Streptomycetaceae</taxon>
        <taxon>Streptomyces</taxon>
    </lineage>
</organism>
<reference evidence="3" key="1">
    <citation type="journal article" date="2019" name="Int. J. Syst. Evol. Microbiol.">
        <title>The Global Catalogue of Microorganisms (GCM) 10K type strain sequencing project: providing services to taxonomists for standard genome sequencing and annotation.</title>
        <authorList>
            <consortium name="The Broad Institute Genomics Platform"/>
            <consortium name="The Broad Institute Genome Sequencing Center for Infectious Disease"/>
            <person name="Wu L."/>
            <person name="Ma J."/>
        </authorList>
    </citation>
    <scope>NUCLEOTIDE SEQUENCE [LARGE SCALE GENOMIC DNA]</scope>
    <source>
        <strain evidence="3">CGMCC 4.7237</strain>
    </source>
</reference>
<sequence length="43" mass="5127">MTAEPVPFEHDTHHGGGRRHQRPRPGRQHPWDQHHISMKRRTA</sequence>
<dbReference type="RefSeq" id="WP_386433262.1">
    <property type="nucleotide sequence ID" value="NZ_JBHSBB010000016.1"/>
</dbReference>
<proteinExistence type="predicted"/>
<evidence type="ECO:0000256" key="1">
    <source>
        <dbReference type="SAM" id="MobiDB-lite"/>
    </source>
</evidence>
<dbReference type="EMBL" id="JBHSBB010000016">
    <property type="protein sequence ID" value="MFC4034662.1"/>
    <property type="molecule type" value="Genomic_DNA"/>
</dbReference>
<evidence type="ECO:0000313" key="2">
    <source>
        <dbReference type="EMBL" id="MFC4034662.1"/>
    </source>
</evidence>
<accession>A0ABV8HU57</accession>
<feature type="region of interest" description="Disordered" evidence="1">
    <location>
        <begin position="1"/>
        <end position="43"/>
    </location>
</feature>
<protein>
    <submittedName>
        <fullName evidence="2">Uncharacterized protein</fullName>
    </submittedName>
</protein>
<dbReference type="Proteomes" id="UP001595765">
    <property type="component" value="Unassembled WGS sequence"/>
</dbReference>
<keyword evidence="3" id="KW-1185">Reference proteome</keyword>
<feature type="compositionally biased region" description="Basic residues" evidence="1">
    <location>
        <begin position="15"/>
        <end position="27"/>
    </location>
</feature>
<evidence type="ECO:0000313" key="3">
    <source>
        <dbReference type="Proteomes" id="UP001595765"/>
    </source>
</evidence>